<evidence type="ECO:0000313" key="5">
    <source>
        <dbReference type="EMBL" id="PVU99442.1"/>
    </source>
</evidence>
<dbReference type="PANTHER" id="PTHR28657:SF3">
    <property type="entry name" value="INDOLEAMINE 2,3-DIOXYGENASE"/>
    <property type="match status" value="1"/>
</dbReference>
<comment type="caution">
    <text evidence="5">The sequence shown here is derived from an EMBL/GenBank/DDBJ whole genome shotgun (WGS) entry which is preliminary data.</text>
</comment>
<name>A0A2T9Z4D4_9FUNG</name>
<organism evidence="5 6">
    <name type="scientific">Furculomyces boomerangus</name>
    <dbReference type="NCBI Taxonomy" id="61424"/>
    <lineage>
        <taxon>Eukaryota</taxon>
        <taxon>Fungi</taxon>
        <taxon>Fungi incertae sedis</taxon>
        <taxon>Zoopagomycota</taxon>
        <taxon>Kickxellomycotina</taxon>
        <taxon>Harpellomycetes</taxon>
        <taxon>Harpellales</taxon>
        <taxon>Harpellaceae</taxon>
        <taxon>Furculomyces</taxon>
    </lineage>
</organism>
<keyword evidence="4" id="KW-0349">Heme</keyword>
<dbReference type="PANTHER" id="PTHR28657">
    <property type="entry name" value="INDOLEAMINE 2,3-DIOXYGENASE"/>
    <property type="match status" value="1"/>
</dbReference>
<evidence type="ECO:0000256" key="3">
    <source>
        <dbReference type="ARBA" id="ARBA00023004"/>
    </source>
</evidence>
<dbReference type="GO" id="GO:0046872">
    <property type="term" value="F:metal ion binding"/>
    <property type="evidence" value="ECO:0007669"/>
    <property type="project" value="UniProtKB-KW"/>
</dbReference>
<dbReference type="InterPro" id="IPR000898">
    <property type="entry name" value="Indolamine_dOase"/>
</dbReference>
<gene>
    <name evidence="5" type="ORF">BB559_000715</name>
</gene>
<evidence type="ECO:0000256" key="1">
    <source>
        <dbReference type="ARBA" id="ARBA00007119"/>
    </source>
</evidence>
<accession>A0A2T9Z4D4</accession>
<proteinExistence type="inferred from homology"/>
<dbReference type="GO" id="GO:0019441">
    <property type="term" value="P:L-tryptophan catabolic process to kynurenine"/>
    <property type="evidence" value="ECO:0007669"/>
    <property type="project" value="InterPro"/>
</dbReference>
<dbReference type="GO" id="GO:0016702">
    <property type="term" value="F:oxidoreductase activity, acting on single donors with incorporation of molecular oxygen, incorporation of two atoms of oxygen"/>
    <property type="evidence" value="ECO:0007669"/>
    <property type="project" value="UniProtKB-ARBA"/>
</dbReference>
<evidence type="ECO:0000256" key="4">
    <source>
        <dbReference type="PIRSR" id="PIRSR600898-1"/>
    </source>
</evidence>
<keyword evidence="3 4" id="KW-0408">Iron</keyword>
<keyword evidence="2 4" id="KW-0479">Metal-binding</keyword>
<keyword evidence="6" id="KW-1185">Reference proteome</keyword>
<dbReference type="Proteomes" id="UP000245699">
    <property type="component" value="Unassembled WGS sequence"/>
</dbReference>
<reference evidence="5 6" key="1">
    <citation type="journal article" date="2018" name="MBio">
        <title>Comparative Genomics Reveals the Core Gene Toolbox for the Fungus-Insect Symbiosis.</title>
        <authorList>
            <person name="Wang Y."/>
            <person name="Stata M."/>
            <person name="Wang W."/>
            <person name="Stajich J.E."/>
            <person name="White M.M."/>
            <person name="Moncalvo J.M."/>
        </authorList>
    </citation>
    <scope>NUCLEOTIDE SEQUENCE [LARGE SCALE GENOMIC DNA]</scope>
    <source>
        <strain evidence="5 6">AUS-77-4</strain>
    </source>
</reference>
<dbReference type="InterPro" id="IPR037217">
    <property type="entry name" value="Trp/Indoleamine_2_3_dOase-like"/>
</dbReference>
<feature type="binding site" description="proximal binding residue" evidence="4">
    <location>
        <position position="399"/>
    </location>
    <ligand>
        <name>heme b</name>
        <dbReference type="ChEBI" id="CHEBI:60344"/>
    </ligand>
    <ligandPart>
        <name>Fe</name>
        <dbReference type="ChEBI" id="CHEBI:18248"/>
    </ligandPart>
</feature>
<evidence type="ECO:0000313" key="6">
    <source>
        <dbReference type="Proteomes" id="UP000245699"/>
    </source>
</evidence>
<comment type="similarity">
    <text evidence="1">Belongs to the indoleamine 2,3-dioxygenase family.</text>
</comment>
<dbReference type="Gene3D" id="1.20.58.480">
    <property type="match status" value="1"/>
</dbReference>
<dbReference type="Pfam" id="PF01231">
    <property type="entry name" value="IDO"/>
    <property type="match status" value="1"/>
</dbReference>
<protein>
    <recommendedName>
        <fullName evidence="7">Indoleamine 2,3-dioxygenase</fullName>
    </recommendedName>
</protein>
<dbReference type="AlphaFoldDB" id="A0A2T9Z4D4"/>
<evidence type="ECO:0008006" key="7">
    <source>
        <dbReference type="Google" id="ProtNLM"/>
    </source>
</evidence>
<dbReference type="STRING" id="61424.A0A2T9Z4D4"/>
<evidence type="ECO:0000256" key="2">
    <source>
        <dbReference type="ARBA" id="ARBA00022723"/>
    </source>
</evidence>
<sequence length="491" mass="55957">MFAIKARSSFRAATGFSKMFSTSNITRQANPIASSIKWENPYKQSEFFVAKENGFLPRQDPLIELPKQFSELESLMQEMPLNLPNGQKGLLYHGKLGEEVVRRLPLYDVANIEDHRLLAALFRDYTYLASAYLLEPCDINHRASGSYGLGRQTLIKNIAVPLEIVAKKIGAKPFMEYALSYSLYNYKRLDTSKPPEFSNVELIRGFSKCIDEHGFILVHVDMVKHSGKLVGASLDALDAVKANDRPAFNKAIQEYFESLLIINTAMETMWKRSDPTKYLSFRTFIMGTKNQPMFPKGVIYEGSADTSPRFYRGESGANDSMIPLSDNLFELTDGMPSNPLTQVLRDFRTYRPVNHHAFLDYVENEARRVGVLKYAAQDSVSAAILLRNLDQIRDFRHRHWTFTVEYIIKNSDHPTATGGSPIVTWLPNQLRSVLAAIETISTAIDTTKLDLEMQDIVHNIRRRAVAQVRALERQVNEFQEDRFKDQSKYEG</sequence>
<dbReference type="EMBL" id="MBFT01000036">
    <property type="protein sequence ID" value="PVU99442.1"/>
    <property type="molecule type" value="Genomic_DNA"/>
</dbReference>
<dbReference type="GO" id="GO:0020037">
    <property type="term" value="F:heme binding"/>
    <property type="evidence" value="ECO:0007669"/>
    <property type="project" value="InterPro"/>
</dbReference>
<dbReference type="SUPFAM" id="SSF140959">
    <property type="entry name" value="Indolic compounds 2,3-dioxygenase-like"/>
    <property type="match status" value="1"/>
</dbReference>
<dbReference type="OrthoDB" id="10262710at2759"/>